<protein>
    <submittedName>
        <fullName evidence="1">Uncharacterized protein</fullName>
    </submittedName>
</protein>
<reference evidence="1" key="1">
    <citation type="submission" date="2016-04" db="EMBL/GenBank/DDBJ databases">
        <authorList>
            <person name="Evans L.H."/>
            <person name="Alamgir A."/>
            <person name="Owens N."/>
            <person name="Weber N.D."/>
            <person name="Virtaneva K."/>
            <person name="Barbian K."/>
            <person name="Babar A."/>
            <person name="Rosenke K."/>
        </authorList>
    </citation>
    <scope>NUCLEOTIDE SEQUENCE</scope>
    <source>
        <strain evidence="1">92-2</strain>
    </source>
</reference>
<organism evidence="1">
    <name type="scientific">uncultured Desulfovibrio sp</name>
    <dbReference type="NCBI Taxonomy" id="167968"/>
    <lineage>
        <taxon>Bacteria</taxon>
        <taxon>Pseudomonadati</taxon>
        <taxon>Thermodesulfobacteriota</taxon>
        <taxon>Desulfovibrionia</taxon>
        <taxon>Desulfovibrionales</taxon>
        <taxon>Desulfovibrionaceae</taxon>
        <taxon>Desulfovibrio</taxon>
        <taxon>environmental samples</taxon>
    </lineage>
</organism>
<accession>A0A212J783</accession>
<evidence type="ECO:0000313" key="1">
    <source>
        <dbReference type="EMBL" id="SBV95312.1"/>
    </source>
</evidence>
<sequence>MRILIHLPQTLSVNDIRLAKFAAPFVKVLPEIAFDDTGQQRELRPYLPQHSNNLFIGKPTFLHSCTPILETLTFQCHIFQRCHSIIRVPS</sequence>
<proteinExistence type="predicted"/>
<name>A0A212J783_9BACT</name>
<dbReference type="EMBL" id="FLUP01000001">
    <property type="protein sequence ID" value="SBV95312.1"/>
    <property type="molecule type" value="Genomic_DNA"/>
</dbReference>
<gene>
    <name evidence="1" type="ORF">KM92DES2_10646</name>
</gene>
<dbReference type="AlphaFoldDB" id="A0A212J783"/>